<comment type="caution">
    <text evidence="1">The sequence shown here is derived from an EMBL/GenBank/DDBJ whole genome shotgun (WGS) entry which is preliminary data.</text>
</comment>
<name>A0A106QC18_9BURK</name>
<reference evidence="1 2" key="1">
    <citation type="submission" date="2015-11" db="EMBL/GenBank/DDBJ databases">
        <title>Expanding the genomic diversity of Burkholderia species for the development of highly accurate diagnostics.</title>
        <authorList>
            <person name="Sahl J."/>
            <person name="Keim P."/>
            <person name="Wagner D."/>
        </authorList>
    </citation>
    <scope>NUCLEOTIDE SEQUENCE [LARGE SCALE GENOMIC DNA]</scope>
    <source>
        <strain evidence="1 2">MSMB2087WGS</strain>
    </source>
</reference>
<evidence type="ECO:0000313" key="1">
    <source>
        <dbReference type="EMBL" id="KWA84088.1"/>
    </source>
</evidence>
<protein>
    <recommendedName>
        <fullName evidence="3">Aspartyl/asparaginy/proline hydroxylase domain-containing protein</fullName>
    </recommendedName>
</protein>
<sequence length="161" mass="17770">MFVGDKKSGFEWGKVQGTIALPARLREAAHSAGTQAYLLAEDEGFCGDPVTWLPDDPWHLDAAALFPAEAVRALGFELATKGDSQFRVYTTHGTDPHIDGEGPCFILVLANNGLKFKQGKHSHVTEAGEWFIFDDRVSHMVRETSRSTSYVFLHHALKEIG</sequence>
<accession>A0A106QC18</accession>
<organism evidence="1 2">
    <name type="scientific">Burkholderia ubonensis</name>
    <dbReference type="NCBI Taxonomy" id="101571"/>
    <lineage>
        <taxon>Bacteria</taxon>
        <taxon>Pseudomonadati</taxon>
        <taxon>Pseudomonadota</taxon>
        <taxon>Betaproteobacteria</taxon>
        <taxon>Burkholderiales</taxon>
        <taxon>Burkholderiaceae</taxon>
        <taxon>Burkholderia</taxon>
        <taxon>Burkholderia cepacia complex</taxon>
    </lineage>
</organism>
<evidence type="ECO:0008006" key="3">
    <source>
        <dbReference type="Google" id="ProtNLM"/>
    </source>
</evidence>
<gene>
    <name evidence="1" type="ORF">WL29_22240</name>
</gene>
<dbReference type="AlphaFoldDB" id="A0A106QC18"/>
<dbReference type="Proteomes" id="UP000060630">
    <property type="component" value="Unassembled WGS sequence"/>
</dbReference>
<evidence type="ECO:0000313" key="2">
    <source>
        <dbReference type="Proteomes" id="UP000060630"/>
    </source>
</evidence>
<dbReference type="EMBL" id="LPHD01000049">
    <property type="protein sequence ID" value="KWA84088.1"/>
    <property type="molecule type" value="Genomic_DNA"/>
</dbReference>
<proteinExistence type="predicted"/>